<name>A0A835K903_9ROSI</name>
<reference evidence="2 3" key="1">
    <citation type="submission" date="2020-10" db="EMBL/GenBank/DDBJ databases">
        <title>Plant Genome Project.</title>
        <authorList>
            <person name="Zhang R.-G."/>
        </authorList>
    </citation>
    <scope>NUCLEOTIDE SEQUENCE [LARGE SCALE GENOMIC DNA]</scope>
    <source>
        <strain evidence="2">FAFU-HL-1</strain>
        <tissue evidence="2">Leaf</tissue>
    </source>
</reference>
<dbReference type="Gene3D" id="2.60.120.740">
    <property type="match status" value="1"/>
</dbReference>
<keyword evidence="3" id="KW-1185">Reference proteome</keyword>
<dbReference type="EMBL" id="JADGMS010000006">
    <property type="protein sequence ID" value="KAF9680474.1"/>
    <property type="molecule type" value="Genomic_DNA"/>
</dbReference>
<protein>
    <recommendedName>
        <fullName evidence="1">SUEL-type lectin domain-containing protein</fullName>
    </recommendedName>
</protein>
<dbReference type="OrthoDB" id="1412759at2759"/>
<organism evidence="2 3">
    <name type="scientific">Salix dunnii</name>
    <dbReference type="NCBI Taxonomy" id="1413687"/>
    <lineage>
        <taxon>Eukaryota</taxon>
        <taxon>Viridiplantae</taxon>
        <taxon>Streptophyta</taxon>
        <taxon>Embryophyta</taxon>
        <taxon>Tracheophyta</taxon>
        <taxon>Spermatophyta</taxon>
        <taxon>Magnoliopsida</taxon>
        <taxon>eudicotyledons</taxon>
        <taxon>Gunneridae</taxon>
        <taxon>Pentapetalae</taxon>
        <taxon>rosids</taxon>
        <taxon>fabids</taxon>
        <taxon>Malpighiales</taxon>
        <taxon>Salicaceae</taxon>
        <taxon>Saliceae</taxon>
        <taxon>Salix</taxon>
    </lineage>
</organism>
<dbReference type="CDD" id="cd22842">
    <property type="entry name" value="Gal_Rha_Lectin_BGal"/>
    <property type="match status" value="1"/>
</dbReference>
<gene>
    <name evidence="2" type="ORF">SADUNF_Sadunf06G0124800</name>
</gene>
<feature type="domain" description="SUEL-type lectin" evidence="1">
    <location>
        <begin position="42"/>
        <end position="78"/>
    </location>
</feature>
<evidence type="ECO:0000313" key="3">
    <source>
        <dbReference type="Proteomes" id="UP000657918"/>
    </source>
</evidence>
<dbReference type="InterPro" id="IPR000922">
    <property type="entry name" value="Lectin_gal-bd_dom"/>
</dbReference>
<dbReference type="Pfam" id="PF02140">
    <property type="entry name" value="SUEL_Lectin"/>
    <property type="match status" value="1"/>
</dbReference>
<dbReference type="InterPro" id="IPR043159">
    <property type="entry name" value="Lectin_gal-bd_sf"/>
</dbReference>
<evidence type="ECO:0000313" key="2">
    <source>
        <dbReference type="EMBL" id="KAF9680474.1"/>
    </source>
</evidence>
<dbReference type="AlphaFoldDB" id="A0A835K903"/>
<proteinExistence type="predicted"/>
<evidence type="ECO:0000259" key="1">
    <source>
        <dbReference type="PROSITE" id="PS50228"/>
    </source>
</evidence>
<accession>A0A835K903</accession>
<dbReference type="Proteomes" id="UP000657918">
    <property type="component" value="Unassembled WGS sequence"/>
</dbReference>
<sequence>MELPVLQKPRRYILGEFLSYIITAELLVFHKLYATDTRNPFQNCVGKQSCSVTVVAEVFGGDPCPDSAKKLSVEAVCS</sequence>
<dbReference type="PROSITE" id="PS50228">
    <property type="entry name" value="SUEL_LECTIN"/>
    <property type="match status" value="1"/>
</dbReference>
<comment type="caution">
    <text evidence="2">The sequence shown here is derived from an EMBL/GenBank/DDBJ whole genome shotgun (WGS) entry which is preliminary data.</text>
</comment>
<dbReference type="GO" id="GO:0030246">
    <property type="term" value="F:carbohydrate binding"/>
    <property type="evidence" value="ECO:0007669"/>
    <property type="project" value="InterPro"/>
</dbReference>